<name>A0A8X6P828_NEPPI</name>
<evidence type="ECO:0000313" key="2">
    <source>
        <dbReference type="EMBL" id="GFT53333.1"/>
    </source>
</evidence>
<feature type="non-terminal residue" evidence="2">
    <location>
        <position position="1"/>
    </location>
</feature>
<reference evidence="2" key="1">
    <citation type="submission" date="2020-08" db="EMBL/GenBank/DDBJ databases">
        <title>Multicomponent nature underlies the extraordinary mechanical properties of spider dragline silk.</title>
        <authorList>
            <person name="Kono N."/>
            <person name="Nakamura H."/>
            <person name="Mori M."/>
            <person name="Yoshida Y."/>
            <person name="Ohtoshi R."/>
            <person name="Malay A.D."/>
            <person name="Moran D.A.P."/>
            <person name="Tomita M."/>
            <person name="Numata K."/>
            <person name="Arakawa K."/>
        </authorList>
    </citation>
    <scope>NUCLEOTIDE SEQUENCE</scope>
</reference>
<dbReference type="OrthoDB" id="6431904at2759"/>
<feature type="region of interest" description="Disordered" evidence="1">
    <location>
        <begin position="754"/>
        <end position="796"/>
    </location>
</feature>
<feature type="compositionally biased region" description="Basic and acidic residues" evidence="1">
    <location>
        <begin position="766"/>
        <end position="775"/>
    </location>
</feature>
<feature type="compositionally biased region" description="Basic and acidic residues" evidence="1">
    <location>
        <begin position="782"/>
        <end position="796"/>
    </location>
</feature>
<proteinExistence type="predicted"/>
<sequence length="1101" mass="130912">PVRNLEIQGASSSLRSTLLLREELQDEVEDECYQMDDFSFDCHSDCRLIVNYRTLEKKKSFTSEDDDNTDLIRNDLKTDSIVSSSLTESKYGMLRSIRSNFGEKDRNVRRISNRELKKNEAVIHRVPRRNVALPEMSLTKTYTNEDSSIRTVEHAELRRNNIQRNFRNEKETLDRRVNREQTRTNMERRIGYGGRISDMGIRNTEILKMAKIELSEFVSPSVRREVAVLYREIRLFLPMQFSSDKRKRNTIRLQTNRFDRYHRKNRRTTKKLLSLHFDDLSFDRNTGSKLQQPRHERHLLIPKRELKIPLEEMSRMDTVRRSRKSIRNNALDYGHVEETMRERRDGRGLRRTNDQRMNINKNRMVGNFEVRAETHVVLYNFGKNIDKTQTRRDAQNSRIVSSDIQQRRHRLDSLQLNRQRREVSTKRMETSNQPLKNYNALTTNEINRIRFDNSRDSYRRQERRFSARVSSFMPEERIILDSKRKAPKEENREEIRIISNEVVLSNELRSEKKIVLNRILRTKGIVRNGERNSLQKPFGDKQRNTLVTDSDKKLSFRVESRIYRNERSNFRSDEQLRQTRSRNRQEQIRQRSVELEMSPEIRRFTTRSKTRAISDERFVQLPEIESRISSNERSTLRTSERLHQTRSRSRQEQIRQRSDEIPKNRYTRRFAAPWDTSKLSVERLVQLSETESQISSNERSTLRASERFRLTRSQTRQEQSRQRSIGLEINSDIRRFTSRSNSRKLSDERIVQLSETESRISSNERSNLRSSERLRQTRSRSRREQISQRSDGKEMNLDIQRFTSQLKVRKLSDERLMKLSKIFEKLSTNQRNLNSRDRISRRLDSKENIPTNQIDEKERRYTDRRTLSTNRRIISSEHSNPRMGSIFHRKQDSSRIQKLYKNFEYFDSNRMGNRFETRIDSAHHLKDHRIHEASKQSRLQITIDVSKKLAILSTLQTRRKTGKANIGTQEHRISIRSLTNRIDIISKIPSSVSNSTNRENVLQFSASRQRRIVPLKPSMNINKARKIHNVISTPKSSSSNDMMWNIYEYLSSKKSSLFSLSLNVMLGLAIIFASSDEKRKGFIPRLMNPFIDDFFQCTTAH</sequence>
<feature type="compositionally biased region" description="Basic and acidic residues" evidence="1">
    <location>
        <begin position="634"/>
        <end position="663"/>
    </location>
</feature>
<dbReference type="AlphaFoldDB" id="A0A8X6P828"/>
<feature type="region of interest" description="Disordered" evidence="1">
    <location>
        <begin position="629"/>
        <end position="664"/>
    </location>
</feature>
<feature type="region of interest" description="Disordered" evidence="1">
    <location>
        <begin position="688"/>
        <end position="726"/>
    </location>
</feature>
<comment type="caution">
    <text evidence="2">The sequence shown here is derived from an EMBL/GenBank/DDBJ whole genome shotgun (WGS) entry which is preliminary data.</text>
</comment>
<keyword evidence="3" id="KW-1185">Reference proteome</keyword>
<dbReference type="Proteomes" id="UP000887013">
    <property type="component" value="Unassembled WGS sequence"/>
</dbReference>
<dbReference type="EMBL" id="BMAW01112591">
    <property type="protein sequence ID" value="GFT53333.1"/>
    <property type="molecule type" value="Genomic_DNA"/>
</dbReference>
<evidence type="ECO:0000313" key="3">
    <source>
        <dbReference type="Proteomes" id="UP000887013"/>
    </source>
</evidence>
<organism evidence="2 3">
    <name type="scientific">Nephila pilipes</name>
    <name type="common">Giant wood spider</name>
    <name type="synonym">Nephila maculata</name>
    <dbReference type="NCBI Taxonomy" id="299642"/>
    <lineage>
        <taxon>Eukaryota</taxon>
        <taxon>Metazoa</taxon>
        <taxon>Ecdysozoa</taxon>
        <taxon>Arthropoda</taxon>
        <taxon>Chelicerata</taxon>
        <taxon>Arachnida</taxon>
        <taxon>Araneae</taxon>
        <taxon>Araneomorphae</taxon>
        <taxon>Entelegynae</taxon>
        <taxon>Araneoidea</taxon>
        <taxon>Nephilidae</taxon>
        <taxon>Nephila</taxon>
    </lineage>
</organism>
<evidence type="ECO:0000256" key="1">
    <source>
        <dbReference type="SAM" id="MobiDB-lite"/>
    </source>
</evidence>
<feature type="compositionally biased region" description="Basic and acidic residues" evidence="1">
    <location>
        <begin position="700"/>
        <end position="709"/>
    </location>
</feature>
<feature type="compositionally biased region" description="Polar residues" evidence="1">
    <location>
        <begin position="688"/>
        <end position="699"/>
    </location>
</feature>
<feature type="region of interest" description="Disordered" evidence="1">
    <location>
        <begin position="570"/>
        <end position="594"/>
    </location>
</feature>
<protein>
    <submittedName>
        <fullName evidence="2">Uncharacterized protein</fullName>
    </submittedName>
</protein>
<gene>
    <name evidence="2" type="primary">NCL1_52876</name>
    <name evidence="2" type="ORF">NPIL_690751</name>
</gene>
<accession>A0A8X6P828</accession>